<comment type="caution">
    <text evidence="1">The sequence shown here is derived from an EMBL/GenBank/DDBJ whole genome shotgun (WGS) entry which is preliminary data.</text>
</comment>
<dbReference type="RefSeq" id="WP_130829136.1">
    <property type="nucleotide sequence ID" value="NZ_SDIK01000058.1"/>
</dbReference>
<name>A0A5C8GFE3_9BACT</name>
<evidence type="ECO:0000313" key="2">
    <source>
        <dbReference type="Proteomes" id="UP000321612"/>
    </source>
</evidence>
<dbReference type="InterPro" id="IPR043131">
    <property type="entry name" value="BCAT-like_N"/>
</dbReference>
<dbReference type="OrthoDB" id="1148709at2"/>
<dbReference type="EMBL" id="SDIK01000058">
    <property type="protein sequence ID" value="TXJ60479.1"/>
    <property type="molecule type" value="Genomic_DNA"/>
</dbReference>
<protein>
    <submittedName>
        <fullName evidence="1">Chorismate-binding protein</fullName>
    </submittedName>
</protein>
<keyword evidence="2" id="KW-1185">Reference proteome</keyword>
<evidence type="ECO:0000313" key="1">
    <source>
        <dbReference type="EMBL" id="TXJ60479.1"/>
    </source>
</evidence>
<dbReference type="GO" id="GO:0003824">
    <property type="term" value="F:catalytic activity"/>
    <property type="evidence" value="ECO:0007669"/>
    <property type="project" value="InterPro"/>
</dbReference>
<gene>
    <name evidence="1" type="ORF">ETF27_08170</name>
</gene>
<dbReference type="Gene3D" id="3.30.470.10">
    <property type="match status" value="1"/>
</dbReference>
<organism evidence="1 2">
    <name type="scientific">Prevotella brunnea</name>
    <dbReference type="NCBI Taxonomy" id="2508867"/>
    <lineage>
        <taxon>Bacteria</taxon>
        <taxon>Pseudomonadati</taxon>
        <taxon>Bacteroidota</taxon>
        <taxon>Bacteroidia</taxon>
        <taxon>Bacteroidales</taxon>
        <taxon>Prevotellaceae</taxon>
        <taxon>Prevotella</taxon>
    </lineage>
</organism>
<dbReference type="AlphaFoldDB" id="A0A5C8GFE3"/>
<dbReference type="InterPro" id="IPR036038">
    <property type="entry name" value="Aminotransferase-like"/>
</dbReference>
<reference evidence="2" key="1">
    <citation type="submission" date="2019-05" db="EMBL/GenBank/DDBJ databases">
        <title>Prevotella brunnea sp. nov., isolated from a wound of a patient.</title>
        <authorList>
            <person name="Buhl M."/>
        </authorList>
    </citation>
    <scope>NUCLEOTIDE SEQUENCE [LARGE SCALE GENOMIC DNA]</scope>
    <source>
        <strain evidence="2">A2672</strain>
    </source>
</reference>
<dbReference type="Pfam" id="PF01063">
    <property type="entry name" value="Aminotran_4"/>
    <property type="match status" value="1"/>
</dbReference>
<accession>A0A5C8GFE3</accession>
<dbReference type="InterPro" id="IPR001544">
    <property type="entry name" value="Aminotrans_IV"/>
</dbReference>
<proteinExistence type="predicted"/>
<dbReference type="Proteomes" id="UP000321612">
    <property type="component" value="Unassembled WGS sequence"/>
</dbReference>
<dbReference type="Gene3D" id="3.20.10.10">
    <property type="entry name" value="D-amino Acid Aminotransferase, subunit A, domain 2"/>
    <property type="match status" value="1"/>
</dbReference>
<dbReference type="SUPFAM" id="SSF56752">
    <property type="entry name" value="D-aminoacid aminotransferase-like PLP-dependent enzymes"/>
    <property type="match status" value="1"/>
</dbReference>
<dbReference type="InterPro" id="IPR043132">
    <property type="entry name" value="BCAT-like_C"/>
</dbReference>
<sequence>MCRFIETIRVDSGTVNNLDYHLRRANLTRQQFFKGARPLRESDFHRAINPKTKLAKLRFEYDGNAIYNLTAEPYVMRQVQSLRIVADKNIVYPYKCADRTLLNQLREQRGTCDDIVIVRRGNITDTSYTNIAFFDGKEWLTPDTPLLPGTRRKSLIDNGKLREARITLADLPHFKRLALINAMIGLGELSAPYHMEEDTAGLKIVLE</sequence>